<keyword evidence="1" id="KW-0378">Hydrolase</keyword>
<dbReference type="InterPro" id="IPR051058">
    <property type="entry name" value="GDSL_Est/Lipase"/>
</dbReference>
<dbReference type="Pfam" id="PF00657">
    <property type="entry name" value="Lipase_GDSL"/>
    <property type="match status" value="1"/>
</dbReference>
<evidence type="ECO:0000256" key="1">
    <source>
        <dbReference type="ARBA" id="ARBA00022801"/>
    </source>
</evidence>
<proteinExistence type="predicted"/>
<dbReference type="InterPro" id="IPR036514">
    <property type="entry name" value="SGNH_hydro_sf"/>
</dbReference>
<accession>A0A6G1HIN1</accession>
<dbReference type="PANTHER" id="PTHR45648">
    <property type="entry name" value="GDSL LIPASE/ACYLHYDROLASE FAMILY PROTEIN (AFU_ORTHOLOGUE AFUA_4G14700)"/>
    <property type="match status" value="1"/>
</dbReference>
<keyword evidence="3" id="KW-1185">Reference proteome</keyword>
<dbReference type="Gene3D" id="3.40.50.1110">
    <property type="entry name" value="SGNH hydrolase"/>
    <property type="match status" value="1"/>
</dbReference>
<evidence type="ECO:0000313" key="3">
    <source>
        <dbReference type="Proteomes" id="UP000799640"/>
    </source>
</evidence>
<evidence type="ECO:0000313" key="2">
    <source>
        <dbReference type="EMBL" id="KAF2395719.1"/>
    </source>
</evidence>
<organism evidence="2 3">
    <name type="scientific">Trichodelitschia bisporula</name>
    <dbReference type="NCBI Taxonomy" id="703511"/>
    <lineage>
        <taxon>Eukaryota</taxon>
        <taxon>Fungi</taxon>
        <taxon>Dikarya</taxon>
        <taxon>Ascomycota</taxon>
        <taxon>Pezizomycotina</taxon>
        <taxon>Dothideomycetes</taxon>
        <taxon>Dothideomycetes incertae sedis</taxon>
        <taxon>Phaeotrichales</taxon>
        <taxon>Phaeotrichaceae</taxon>
        <taxon>Trichodelitschia</taxon>
    </lineage>
</organism>
<gene>
    <name evidence="2" type="ORF">EJ06DRAFT_484672</name>
</gene>
<dbReference type="PANTHER" id="PTHR45648:SF22">
    <property type="entry name" value="GDSL LIPASE_ACYLHYDROLASE FAMILY PROTEIN (AFU_ORTHOLOGUE AFUA_4G14700)"/>
    <property type="match status" value="1"/>
</dbReference>
<dbReference type="GO" id="GO:0016788">
    <property type="term" value="F:hydrolase activity, acting on ester bonds"/>
    <property type="evidence" value="ECO:0007669"/>
    <property type="project" value="InterPro"/>
</dbReference>
<protein>
    <recommendedName>
        <fullName evidence="4">GDSL lipase/acylhydrolase family protein</fullName>
    </recommendedName>
</protein>
<name>A0A6G1HIN1_9PEZI</name>
<dbReference type="InterPro" id="IPR001087">
    <property type="entry name" value="GDSL"/>
</dbReference>
<evidence type="ECO:0008006" key="4">
    <source>
        <dbReference type="Google" id="ProtNLM"/>
    </source>
</evidence>
<dbReference type="AlphaFoldDB" id="A0A6G1HIN1"/>
<sequence length="329" mass="36246">MVPGGASWALENFKSLVTFGDSYTDEVRMSYIGQHGGITPPIGWLISKKGNSASSPAPWARYVSYYTGAQLYNYAVSGAVCSNAITPRSASSSYLFPSVAEYEIPAFVADKKYFKTQGGPNSVAAPVDDSTVYALWIGTNDLGNNALLTDSQVKGKTIADYVDCVYESFDKLYADGARYFILMNLVPLELAPQYATPEKGGLGKTQFWSDKPENVTEVSYRMKEMVVGVNELFKYRTPYEVCLANRWKGANVALYDVHRLFADIYHNPSKYLNGTTPPNVTASPPTASTSPDSYMWADALHPSQQVQRLVAQEFTRVVNGSSSYAAYWK</sequence>
<dbReference type="CDD" id="cd01846">
    <property type="entry name" value="fatty_acyltransferase_like"/>
    <property type="match status" value="1"/>
</dbReference>
<reference evidence="2" key="1">
    <citation type="journal article" date="2020" name="Stud. Mycol.">
        <title>101 Dothideomycetes genomes: a test case for predicting lifestyles and emergence of pathogens.</title>
        <authorList>
            <person name="Haridas S."/>
            <person name="Albert R."/>
            <person name="Binder M."/>
            <person name="Bloem J."/>
            <person name="Labutti K."/>
            <person name="Salamov A."/>
            <person name="Andreopoulos B."/>
            <person name="Baker S."/>
            <person name="Barry K."/>
            <person name="Bills G."/>
            <person name="Bluhm B."/>
            <person name="Cannon C."/>
            <person name="Castanera R."/>
            <person name="Culley D."/>
            <person name="Daum C."/>
            <person name="Ezra D."/>
            <person name="Gonzalez J."/>
            <person name="Henrissat B."/>
            <person name="Kuo A."/>
            <person name="Liang C."/>
            <person name="Lipzen A."/>
            <person name="Lutzoni F."/>
            <person name="Magnuson J."/>
            <person name="Mondo S."/>
            <person name="Nolan M."/>
            <person name="Ohm R."/>
            <person name="Pangilinan J."/>
            <person name="Park H.-J."/>
            <person name="Ramirez L."/>
            <person name="Alfaro M."/>
            <person name="Sun H."/>
            <person name="Tritt A."/>
            <person name="Yoshinaga Y."/>
            <person name="Zwiers L.-H."/>
            <person name="Turgeon B."/>
            <person name="Goodwin S."/>
            <person name="Spatafora J."/>
            <person name="Crous P."/>
            <person name="Grigoriev I."/>
        </authorList>
    </citation>
    <scope>NUCLEOTIDE SEQUENCE</scope>
    <source>
        <strain evidence="2">CBS 262.69</strain>
    </source>
</reference>
<dbReference type="Proteomes" id="UP000799640">
    <property type="component" value="Unassembled WGS sequence"/>
</dbReference>
<dbReference type="OrthoDB" id="1600564at2759"/>
<dbReference type="SUPFAM" id="SSF52266">
    <property type="entry name" value="SGNH hydrolase"/>
    <property type="match status" value="1"/>
</dbReference>
<dbReference type="EMBL" id="ML996711">
    <property type="protein sequence ID" value="KAF2395719.1"/>
    <property type="molecule type" value="Genomic_DNA"/>
</dbReference>